<protein>
    <submittedName>
        <fullName evidence="2">Uncharacterized protein</fullName>
    </submittedName>
</protein>
<dbReference type="EMBL" id="ML977059">
    <property type="protein sequence ID" value="KAF1948411.1"/>
    <property type="molecule type" value="Genomic_DNA"/>
</dbReference>
<evidence type="ECO:0000313" key="2">
    <source>
        <dbReference type="EMBL" id="KAF1948411.1"/>
    </source>
</evidence>
<keyword evidence="3" id="KW-1185">Reference proteome</keyword>
<gene>
    <name evidence="2" type="ORF">CC80DRAFT_316029</name>
</gene>
<sequence length="181" mass="19111">MPSSSIMHRYACEYSTQSPAALVIRLCILHRQQPLVPFPSSHQQPVTLKKNIIRKNSPSTSITVPINSNGNKAGPTPFTGQGSGVSPVNRSDFTTWLASLGLSTGLAAQHSPSVPRVVSLQFPPAVLCKTLVLIKIDAVVKFGVGSALCVASHEGQFAGCGISGFLRFGSPCLVLGWDRSG</sequence>
<feature type="region of interest" description="Disordered" evidence="1">
    <location>
        <begin position="65"/>
        <end position="84"/>
    </location>
</feature>
<organism evidence="2 3">
    <name type="scientific">Byssothecium circinans</name>
    <dbReference type="NCBI Taxonomy" id="147558"/>
    <lineage>
        <taxon>Eukaryota</taxon>
        <taxon>Fungi</taxon>
        <taxon>Dikarya</taxon>
        <taxon>Ascomycota</taxon>
        <taxon>Pezizomycotina</taxon>
        <taxon>Dothideomycetes</taxon>
        <taxon>Pleosporomycetidae</taxon>
        <taxon>Pleosporales</taxon>
        <taxon>Massarineae</taxon>
        <taxon>Massarinaceae</taxon>
        <taxon>Byssothecium</taxon>
    </lineage>
</organism>
<evidence type="ECO:0000256" key="1">
    <source>
        <dbReference type="SAM" id="MobiDB-lite"/>
    </source>
</evidence>
<proteinExistence type="predicted"/>
<accession>A0A6A5T749</accession>
<evidence type="ECO:0000313" key="3">
    <source>
        <dbReference type="Proteomes" id="UP000800035"/>
    </source>
</evidence>
<reference evidence="2" key="1">
    <citation type="journal article" date="2020" name="Stud. Mycol.">
        <title>101 Dothideomycetes genomes: a test case for predicting lifestyles and emergence of pathogens.</title>
        <authorList>
            <person name="Haridas S."/>
            <person name="Albert R."/>
            <person name="Binder M."/>
            <person name="Bloem J."/>
            <person name="Labutti K."/>
            <person name="Salamov A."/>
            <person name="Andreopoulos B."/>
            <person name="Baker S."/>
            <person name="Barry K."/>
            <person name="Bills G."/>
            <person name="Bluhm B."/>
            <person name="Cannon C."/>
            <person name="Castanera R."/>
            <person name="Culley D."/>
            <person name="Daum C."/>
            <person name="Ezra D."/>
            <person name="Gonzalez J."/>
            <person name="Henrissat B."/>
            <person name="Kuo A."/>
            <person name="Liang C."/>
            <person name="Lipzen A."/>
            <person name="Lutzoni F."/>
            <person name="Magnuson J."/>
            <person name="Mondo S."/>
            <person name="Nolan M."/>
            <person name="Ohm R."/>
            <person name="Pangilinan J."/>
            <person name="Park H.-J."/>
            <person name="Ramirez L."/>
            <person name="Alfaro M."/>
            <person name="Sun H."/>
            <person name="Tritt A."/>
            <person name="Yoshinaga Y."/>
            <person name="Zwiers L.-H."/>
            <person name="Turgeon B."/>
            <person name="Goodwin S."/>
            <person name="Spatafora J."/>
            <person name="Crous P."/>
            <person name="Grigoriev I."/>
        </authorList>
    </citation>
    <scope>NUCLEOTIDE SEQUENCE</scope>
    <source>
        <strain evidence="2">CBS 675.92</strain>
    </source>
</reference>
<dbReference type="Proteomes" id="UP000800035">
    <property type="component" value="Unassembled WGS sequence"/>
</dbReference>
<name>A0A6A5T749_9PLEO</name>
<dbReference type="AlphaFoldDB" id="A0A6A5T749"/>